<dbReference type="PANTHER" id="PTHR35796">
    <property type="entry name" value="HYPOTHETICAL CYTOSOLIC PROTEIN"/>
    <property type="match status" value="1"/>
</dbReference>
<reference evidence="2 3" key="1">
    <citation type="submission" date="2013-11" db="EMBL/GenBank/DDBJ databases">
        <title>The Genome Sequence of Phytophthora parasitica P1976.</title>
        <authorList>
            <consortium name="The Broad Institute Genomics Platform"/>
            <person name="Russ C."/>
            <person name="Tyler B."/>
            <person name="Panabieres F."/>
            <person name="Shan W."/>
            <person name="Tripathy S."/>
            <person name="Grunwald N."/>
            <person name="Machado M."/>
            <person name="Johnson C.S."/>
            <person name="Walker B."/>
            <person name="Young S."/>
            <person name="Zeng Q."/>
            <person name="Gargeya S."/>
            <person name="Fitzgerald M."/>
            <person name="Haas B."/>
            <person name="Abouelleil A."/>
            <person name="Allen A.W."/>
            <person name="Alvarado L."/>
            <person name="Arachchi H.M."/>
            <person name="Berlin A.M."/>
            <person name="Chapman S.B."/>
            <person name="Gainer-Dewar J."/>
            <person name="Goldberg J."/>
            <person name="Griggs A."/>
            <person name="Gujja S."/>
            <person name="Hansen M."/>
            <person name="Howarth C."/>
            <person name="Imamovic A."/>
            <person name="Ireland A."/>
            <person name="Larimer J."/>
            <person name="McCowan C."/>
            <person name="Murphy C."/>
            <person name="Pearson M."/>
            <person name="Poon T.W."/>
            <person name="Priest M."/>
            <person name="Roberts A."/>
            <person name="Saif S."/>
            <person name="Shea T."/>
            <person name="Sisk P."/>
            <person name="Sykes S."/>
            <person name="Wortman J."/>
            <person name="Nusbaum C."/>
            <person name="Birren B."/>
        </authorList>
    </citation>
    <scope>NUCLEOTIDE SEQUENCE [LARGE SCALE GENOMIC DNA]</scope>
    <source>
        <strain evidence="2 3">P1976</strain>
    </source>
</reference>
<gene>
    <name evidence="2" type="ORF">F444_14423</name>
</gene>
<accession>A0A080ZQC6</accession>
<evidence type="ECO:0000313" key="3">
    <source>
        <dbReference type="Proteomes" id="UP000028582"/>
    </source>
</evidence>
<proteinExistence type="predicted"/>
<evidence type="ECO:0008006" key="4">
    <source>
        <dbReference type="Google" id="ProtNLM"/>
    </source>
</evidence>
<name>A0A080ZQC6_PHYNI</name>
<dbReference type="EMBL" id="ANJA01002609">
    <property type="protein sequence ID" value="ETO68837.1"/>
    <property type="molecule type" value="Genomic_DNA"/>
</dbReference>
<dbReference type="PANTHER" id="PTHR35796:SF3">
    <property type="entry name" value="BHLH DOMAIN-CONTAINING PROTEIN"/>
    <property type="match status" value="1"/>
</dbReference>
<dbReference type="AlphaFoldDB" id="A0A080ZQC6"/>
<organism evidence="2 3">
    <name type="scientific">Phytophthora nicotianae P1976</name>
    <dbReference type="NCBI Taxonomy" id="1317066"/>
    <lineage>
        <taxon>Eukaryota</taxon>
        <taxon>Sar</taxon>
        <taxon>Stramenopiles</taxon>
        <taxon>Oomycota</taxon>
        <taxon>Peronosporomycetes</taxon>
        <taxon>Peronosporales</taxon>
        <taxon>Peronosporaceae</taxon>
        <taxon>Phytophthora</taxon>
    </lineage>
</organism>
<sequence length="444" mass="51587">MSFLLDDEDATFKAALSFVDDFMFDEDNTVDLLDNKQLREDGEATHQCSEFVLDADERKRRRRVQLNRRKRLLRKAGIYADPNRARNERKQEMIRLRTQLERLQLDAQVLRSRETKRPQNATTSQNLASLSSKIPAVWQEIATRQRRRREKAERENIRLKLAVERQQQLALSLGELVQRRALKVTQECAVLTKQSYLTHHVVNVLNIDGDMEDFRVLFRHLEIAYRGLDAVFATNGLANLEISPGDVHLREGFGGRLLECFSHKTLPFEWRATTEATWEHFKGIEKHFGNGSLYTKAAKDLDEPYRYTIVENFTKELHSNNSRADITVKQVVRRYVERDRNIIIWVSFVAPAQIKHKMLRGLAYNLRGYAVTKRSPQVRPGQELSVLQQCSLISLNQDVDARCQPSNLQKLANFLIVNTAQNIRAHRERIENALVDQAVARRME</sequence>
<feature type="coiled-coil region" evidence="1">
    <location>
        <begin position="142"/>
        <end position="169"/>
    </location>
</feature>
<keyword evidence="1" id="KW-0175">Coiled coil</keyword>
<evidence type="ECO:0000256" key="1">
    <source>
        <dbReference type="SAM" id="Coils"/>
    </source>
</evidence>
<dbReference type="Proteomes" id="UP000028582">
    <property type="component" value="Unassembled WGS sequence"/>
</dbReference>
<protein>
    <recommendedName>
        <fullName evidence="4">M96 mating-specific protein family</fullName>
    </recommendedName>
</protein>
<evidence type="ECO:0000313" key="2">
    <source>
        <dbReference type="EMBL" id="ETO68837.1"/>
    </source>
</evidence>
<comment type="caution">
    <text evidence="2">The sequence shown here is derived from an EMBL/GenBank/DDBJ whole genome shotgun (WGS) entry which is preliminary data.</text>
</comment>
<feature type="coiled-coil region" evidence="1">
    <location>
        <begin position="86"/>
        <end position="113"/>
    </location>
</feature>
<dbReference type="OrthoDB" id="124428at2759"/>